<sequence length="231" mass="25232">MICKRVLQALEPGESSVSRVVEKMVENNPVLKECLASGLANYSRVARAIKRFVDEELGEEASIESIKVALIRLARRLSPMNVSNIERILRETSIEVKTKVSVLTYDSSALREIVRIAGSLQGTRFLSIVTGITSITVMVGDEQSKTFLNIGSKPLFQQSGLTAILLVSPVENIYTPGLIAYITTILAQSNINIIQITSSYSETIIVISPEDTMKAFSVLSEAIARAREKGA</sequence>
<accession>A0A7J3XWX4</accession>
<dbReference type="InterPro" id="IPR027795">
    <property type="entry name" value="CASTOR_ACT_dom"/>
</dbReference>
<evidence type="ECO:0000313" key="2">
    <source>
        <dbReference type="EMBL" id="HHP67198.1"/>
    </source>
</evidence>
<organism evidence="2">
    <name type="scientific">Thermogladius calderae</name>
    <dbReference type="NCBI Taxonomy" id="1200300"/>
    <lineage>
        <taxon>Archaea</taxon>
        <taxon>Thermoproteota</taxon>
        <taxon>Thermoprotei</taxon>
        <taxon>Desulfurococcales</taxon>
        <taxon>Desulfurococcaceae</taxon>
        <taxon>Thermogladius</taxon>
    </lineage>
</organism>
<dbReference type="Pfam" id="PF13840">
    <property type="entry name" value="ACT_7"/>
    <property type="match status" value="1"/>
</dbReference>
<dbReference type="PROSITE" id="PS51671">
    <property type="entry name" value="ACT"/>
    <property type="match status" value="1"/>
</dbReference>
<dbReference type="InterPro" id="IPR016619">
    <property type="entry name" value="UCP014439_ACT"/>
</dbReference>
<protein>
    <submittedName>
        <fullName evidence="2">ACT domain-containing protein</fullName>
    </submittedName>
</protein>
<dbReference type="PIRSF" id="PIRSF014439">
    <property type="entry name" value="APE1894_ACT"/>
    <property type="match status" value="1"/>
</dbReference>
<proteinExistence type="predicted"/>
<feature type="domain" description="ACT" evidence="1">
    <location>
        <begin position="167"/>
        <end position="231"/>
    </location>
</feature>
<reference evidence="2" key="1">
    <citation type="journal article" date="2020" name="mSystems">
        <title>Genome- and Community-Level Interaction Insights into Carbon Utilization and Element Cycling Functions of Hydrothermarchaeota in Hydrothermal Sediment.</title>
        <authorList>
            <person name="Zhou Z."/>
            <person name="Liu Y."/>
            <person name="Xu W."/>
            <person name="Pan J."/>
            <person name="Luo Z.H."/>
            <person name="Li M."/>
        </authorList>
    </citation>
    <scope>NUCLEOTIDE SEQUENCE [LARGE SCALE GENOMIC DNA]</scope>
    <source>
        <strain evidence="2">SpSt-110</strain>
    </source>
</reference>
<dbReference type="InterPro" id="IPR002912">
    <property type="entry name" value="ACT_dom"/>
</dbReference>
<dbReference type="Gene3D" id="3.30.70.260">
    <property type="match status" value="1"/>
</dbReference>
<comment type="caution">
    <text evidence="2">The sequence shown here is derived from an EMBL/GenBank/DDBJ whole genome shotgun (WGS) entry which is preliminary data.</text>
</comment>
<dbReference type="InterPro" id="IPR045865">
    <property type="entry name" value="ACT-like_dom_sf"/>
</dbReference>
<dbReference type="SUPFAM" id="SSF55021">
    <property type="entry name" value="ACT-like"/>
    <property type="match status" value="1"/>
</dbReference>
<name>A0A7J3XWX4_9CREN</name>
<evidence type="ECO:0000259" key="1">
    <source>
        <dbReference type="PROSITE" id="PS51671"/>
    </source>
</evidence>
<dbReference type="AlphaFoldDB" id="A0A7J3XWX4"/>
<dbReference type="EMBL" id="DRYK01000004">
    <property type="protein sequence ID" value="HHP67198.1"/>
    <property type="molecule type" value="Genomic_DNA"/>
</dbReference>
<gene>
    <name evidence="2" type="ORF">ENM60_00120</name>
</gene>